<feature type="compositionally biased region" description="Basic and acidic residues" evidence="7">
    <location>
        <begin position="1147"/>
        <end position="1159"/>
    </location>
</feature>
<accession>A0AA38RVU4</accession>
<feature type="compositionally biased region" description="Low complexity" evidence="7">
    <location>
        <begin position="388"/>
        <end position="410"/>
    </location>
</feature>
<evidence type="ECO:0000256" key="5">
    <source>
        <dbReference type="ARBA" id="ARBA00023163"/>
    </source>
</evidence>
<feature type="compositionally biased region" description="Polar residues" evidence="7">
    <location>
        <begin position="787"/>
        <end position="805"/>
    </location>
</feature>
<evidence type="ECO:0000256" key="6">
    <source>
        <dbReference type="ARBA" id="ARBA00023242"/>
    </source>
</evidence>
<feature type="compositionally biased region" description="Pro residues" evidence="7">
    <location>
        <begin position="1448"/>
        <end position="1457"/>
    </location>
</feature>
<keyword evidence="10" id="KW-1185">Reference proteome</keyword>
<evidence type="ECO:0000313" key="10">
    <source>
        <dbReference type="Proteomes" id="UP001174694"/>
    </source>
</evidence>
<feature type="compositionally biased region" description="Low complexity" evidence="7">
    <location>
        <begin position="945"/>
        <end position="957"/>
    </location>
</feature>
<keyword evidence="3" id="KW-0694">RNA-binding</keyword>
<feature type="compositionally biased region" description="Basic residues" evidence="7">
    <location>
        <begin position="980"/>
        <end position="993"/>
    </location>
</feature>
<feature type="compositionally biased region" description="Polar residues" evidence="7">
    <location>
        <begin position="1328"/>
        <end position="1338"/>
    </location>
</feature>
<dbReference type="InterPro" id="IPR034605">
    <property type="entry name" value="PGC-1"/>
</dbReference>
<comment type="caution">
    <text evidence="9">The sequence shown here is derived from an EMBL/GenBank/DDBJ whole genome shotgun (WGS) entry which is preliminary data.</text>
</comment>
<feature type="compositionally biased region" description="Basic and acidic residues" evidence="7">
    <location>
        <begin position="1090"/>
        <end position="1106"/>
    </location>
</feature>
<dbReference type="Proteomes" id="UP001174694">
    <property type="component" value="Unassembled WGS sequence"/>
</dbReference>
<feature type="domain" description="Gem-associated protein 5 TPR" evidence="8">
    <location>
        <begin position="527"/>
        <end position="682"/>
    </location>
</feature>
<dbReference type="EMBL" id="JANBVO010000010">
    <property type="protein sequence ID" value="KAJ9149393.1"/>
    <property type="molecule type" value="Genomic_DNA"/>
</dbReference>
<feature type="compositionally biased region" description="Polar residues" evidence="7">
    <location>
        <begin position="1380"/>
        <end position="1389"/>
    </location>
</feature>
<dbReference type="InterPro" id="IPR036322">
    <property type="entry name" value="WD40_repeat_dom_sf"/>
</dbReference>
<evidence type="ECO:0000256" key="2">
    <source>
        <dbReference type="ARBA" id="ARBA00022553"/>
    </source>
</evidence>
<feature type="region of interest" description="Disordered" evidence="7">
    <location>
        <begin position="379"/>
        <end position="420"/>
    </location>
</feature>
<evidence type="ECO:0000256" key="3">
    <source>
        <dbReference type="ARBA" id="ARBA00022884"/>
    </source>
</evidence>
<feature type="compositionally biased region" description="Basic residues" evidence="7">
    <location>
        <begin position="1076"/>
        <end position="1086"/>
    </location>
</feature>
<keyword evidence="4" id="KW-0805">Transcription regulation</keyword>
<feature type="compositionally biased region" description="Basic and acidic residues" evidence="7">
    <location>
        <begin position="994"/>
        <end position="1013"/>
    </location>
</feature>
<dbReference type="Pfam" id="PF23774">
    <property type="entry name" value="TPR_GEMI5"/>
    <property type="match status" value="1"/>
</dbReference>
<feature type="compositionally biased region" description="Polar residues" evidence="7">
    <location>
        <begin position="838"/>
        <end position="858"/>
    </location>
</feature>
<feature type="compositionally biased region" description="Basic and acidic residues" evidence="7">
    <location>
        <begin position="1197"/>
        <end position="1228"/>
    </location>
</feature>
<dbReference type="GO" id="GO:0005634">
    <property type="term" value="C:nucleus"/>
    <property type="evidence" value="ECO:0007669"/>
    <property type="project" value="UniProtKB-SubCell"/>
</dbReference>
<dbReference type="InterPro" id="IPR015943">
    <property type="entry name" value="WD40/YVTN_repeat-like_dom_sf"/>
</dbReference>
<feature type="compositionally biased region" description="Pro residues" evidence="7">
    <location>
        <begin position="1429"/>
        <end position="1439"/>
    </location>
</feature>
<organism evidence="9 10">
    <name type="scientific">Pleurostoma richardsiae</name>
    <dbReference type="NCBI Taxonomy" id="41990"/>
    <lineage>
        <taxon>Eukaryota</taxon>
        <taxon>Fungi</taxon>
        <taxon>Dikarya</taxon>
        <taxon>Ascomycota</taxon>
        <taxon>Pezizomycotina</taxon>
        <taxon>Sordariomycetes</taxon>
        <taxon>Sordariomycetidae</taxon>
        <taxon>Calosphaeriales</taxon>
        <taxon>Pleurostomataceae</taxon>
        <taxon>Pleurostoma</taxon>
    </lineage>
</organism>
<feature type="compositionally biased region" description="Basic and acidic residues" evidence="7">
    <location>
        <begin position="1589"/>
        <end position="1612"/>
    </location>
</feature>
<dbReference type="PANTHER" id="PTHR15528:SF11">
    <property type="entry name" value="FI18188P1"/>
    <property type="match status" value="1"/>
</dbReference>
<proteinExistence type="predicted"/>
<feature type="compositionally biased region" description="Basic and acidic residues" evidence="7">
    <location>
        <begin position="1269"/>
        <end position="1282"/>
    </location>
</feature>
<feature type="region of interest" description="Disordered" evidence="7">
    <location>
        <begin position="1572"/>
        <end position="1612"/>
    </location>
</feature>
<evidence type="ECO:0000259" key="8">
    <source>
        <dbReference type="Pfam" id="PF23774"/>
    </source>
</evidence>
<evidence type="ECO:0000313" key="9">
    <source>
        <dbReference type="EMBL" id="KAJ9149393.1"/>
    </source>
</evidence>
<feature type="compositionally biased region" description="Basic and acidic residues" evidence="7">
    <location>
        <begin position="966"/>
        <end position="979"/>
    </location>
</feature>
<keyword evidence="5" id="KW-0804">Transcription</keyword>
<evidence type="ECO:0000256" key="7">
    <source>
        <dbReference type="SAM" id="MobiDB-lite"/>
    </source>
</evidence>
<reference evidence="9" key="1">
    <citation type="submission" date="2022-07" db="EMBL/GenBank/DDBJ databases">
        <title>Fungi with potential for degradation of polypropylene.</title>
        <authorList>
            <person name="Gostincar C."/>
        </authorList>
    </citation>
    <scope>NUCLEOTIDE SEQUENCE</scope>
    <source>
        <strain evidence="9">EXF-13308</strain>
    </source>
</reference>
<dbReference type="PANTHER" id="PTHR15528">
    <property type="entry name" value="PEROXISOME PROLIFERATOR ACTIVATED RECEPTOR GAMMA COACTIVATOR 1 PGC-1 -RELATED"/>
    <property type="match status" value="1"/>
</dbReference>
<keyword evidence="6" id="KW-0539">Nucleus</keyword>
<sequence length="1612" mass="175433">MSPNKIPRYFEPTAATASMFLYAQGNSVVCCHHDTLTIERRFARHSEEIQILAVDTQSEVGAGRLVVSYDAGQTAIVWDLMSGDEVARFSSYAPLTVASWQRNGNVAFGNTQGNIILFEPTTSEHISARTIDQIAVTALAPSADCRTFAIGYQNGSLLIATLQPRFTILHNLTTSRGPSPIVTLAWHASSSRQKSDMLAVQTNDGDLRVWSVSKAYNNSDPAKVVRILKKSENYLTGPNWMGWSKNGRIIQHSESETLSWDVRTKHVTFDSIPTFDHVRGLAVYGPGASLFTLGANNTVQQYDLNAPSMMVANVQHPNILPPSPPVSIEEQDKGISVSASASASESEAGSIQISMDISESDDDRASPFARLVKGVEQASSQDELYRTASPASSRSGVSDVSGSSTSSRTPGQYPASMRSRGLTEATYISAGSSIRSSALPYREKPEKDSFSISSLSSVSLGSSIHRSRHRPSRLRHEVPRSPQDSKVTDLFKFTRSRLSDVPYKRPPMMDSSRLTNDDLRHQMLSTIFGWNREVEDLIRDEMSRHPAGSPARILLSKWLGDIDANVMAASSENMTSSDWMLLALSGIGGQASQHKIGRAYVQRLLENGDIHAAAAILIGMGDETEAIEIYLAHKKHLEALILACLSFPSVWERQAQIIKKWGEWAIQHGHQQLAIRCFACTGKESTEPWTSPSAAQVTFQTITPSIPEVLSPPLSPPGLNRGPQRSIAKSSALKLITSFGEQSAKSKFFSSGDGGQTPIAAGVTPIAESAVSPGAFDVTTAFIRPSQRSAFNTPNSARSNTTTFSRGRLPSIGELPQDVNPRSLKTGELPTPPVGSPAGSNLTSDGNLSMGLSLQRAATASPMMMRETHRKRDPPPPSPSPASMAVLMEGRASRNGARARRPDTLGELKLPSIDNAVTSDVTSPEQSVTSSTRFHWPTRRRGPASISSSITSTSSVSRRGHHHGGKSVDDYIHSLDAAKTRPRGSSREGRHKPREGSSSRKAKSREPSEERGRTSSRAYTPKTGKRSPRSPVPMSPEDLLNLSTPKFNEMRLNEPSLPADDAEPQTVRKSTSVIRHTSKPRTRSRASSRGSEKPERRPTPLERRPTPIEVPRGRNNTREGSVVRSPSSPLPMAANAQHFYGSEDEDDFKKAVESQEKFRQKNNRSGAARERSSSRPPGNARESPENRTRTPAAREPSTSEHVGDLKRMKDERQAKKEAAARELEERRKSLARRPLAPMIPHPDELSPAISRPPSAFELASTAFVSPKELPSRSRTADPEKTRSMYANQPTRPSIGLPATPKAMRLILEADHSKGSAPTVPPVPVTFAQAASPSSSRQNSPEKETAPLEGLTLLPSTVYQPPSRPPPRSMSAPPEEPVAPQSLQGGNTKLQRGHSLRKLSTPDAHDVRYTRAASAMIDRTSRRPSQDDQIPPPPPPPPPILKELQHLAMPPPPPPAPLPYAAGERPVVYGGQTSGMIEIVMDDDQVPAAQPASDVNVPILAPPAPPQSRGHQRGRSSVDTSISGRISRATDRMRSASRGRNSSSVVNRNKSPEGLAPYESIPVPANYQLRQDVAAPYESVPPPQSFQSRPEIKSPVEQRHLDWPTGLRKNEMI</sequence>
<dbReference type="SUPFAM" id="SSF50978">
    <property type="entry name" value="WD40 repeat-like"/>
    <property type="match status" value="1"/>
</dbReference>
<evidence type="ECO:0000256" key="4">
    <source>
        <dbReference type="ARBA" id="ARBA00023015"/>
    </source>
</evidence>
<feature type="compositionally biased region" description="Low complexity" evidence="7">
    <location>
        <begin position="334"/>
        <end position="354"/>
    </location>
</feature>
<feature type="region of interest" description="Disordered" evidence="7">
    <location>
        <begin position="316"/>
        <end position="364"/>
    </location>
</feature>
<protein>
    <submittedName>
        <fullName evidence="9">WD domain-containingprotein</fullName>
    </submittedName>
</protein>
<feature type="region of interest" description="Disordered" evidence="7">
    <location>
        <begin position="461"/>
        <end position="486"/>
    </location>
</feature>
<keyword evidence="2" id="KW-0597">Phosphoprotein</keyword>
<dbReference type="FunFam" id="2.130.10.10:FF:000577">
    <property type="entry name" value="WD domain G-beta repeat protein"/>
    <property type="match status" value="1"/>
</dbReference>
<evidence type="ECO:0000256" key="1">
    <source>
        <dbReference type="ARBA" id="ARBA00004123"/>
    </source>
</evidence>
<feature type="region of interest" description="Disordered" evidence="7">
    <location>
        <begin position="1483"/>
        <end position="1560"/>
    </location>
</feature>
<feature type="compositionally biased region" description="Polar residues" evidence="7">
    <location>
        <begin position="915"/>
        <end position="933"/>
    </location>
</feature>
<feature type="compositionally biased region" description="Polar residues" evidence="7">
    <location>
        <begin position="1514"/>
        <end position="1523"/>
    </location>
</feature>
<gene>
    <name evidence="9" type="ORF">NKR23_g4451</name>
</gene>
<name>A0AA38RVU4_9PEZI</name>
<dbReference type="GO" id="GO:0045944">
    <property type="term" value="P:positive regulation of transcription by RNA polymerase II"/>
    <property type="evidence" value="ECO:0007669"/>
    <property type="project" value="TreeGrafter"/>
</dbReference>
<feature type="compositionally biased region" description="Low complexity" evidence="7">
    <location>
        <begin position="1535"/>
        <end position="1548"/>
    </location>
</feature>
<dbReference type="GO" id="GO:0003712">
    <property type="term" value="F:transcription coregulator activity"/>
    <property type="evidence" value="ECO:0007669"/>
    <property type="project" value="InterPro"/>
</dbReference>
<dbReference type="InterPro" id="IPR056421">
    <property type="entry name" value="TPR_GEMI5"/>
</dbReference>
<feature type="region of interest" description="Disordered" evidence="7">
    <location>
        <begin position="787"/>
        <end position="1467"/>
    </location>
</feature>
<dbReference type="Gene3D" id="2.130.10.10">
    <property type="entry name" value="YVTN repeat-like/Quinoprotein amine dehydrogenase"/>
    <property type="match status" value="1"/>
</dbReference>
<comment type="subcellular location">
    <subcellularLocation>
        <location evidence="1">Nucleus</location>
    </subcellularLocation>
</comment>
<dbReference type="GO" id="GO:0003723">
    <property type="term" value="F:RNA binding"/>
    <property type="evidence" value="ECO:0007669"/>
    <property type="project" value="UniProtKB-KW"/>
</dbReference>